<sequence>MTSLSRKRSQHKDVASGKKSKTDTDLYDKQNLLCKLSTEAGLILKNGSQDNEISVPKVLFQKQLGTALKNYSENLLETVQTFTSNFEEYIDDTKRFHKSLMSCVLNLEGKSSQTDSVVRIFLGVDVIQSTLMSLLLDKLPEFMGDHDDYIFDNGQKVYVPRLLLSQYRFLDRIVDGQTLSQKLLDILSVCSLDVQKEIMACIPDIVDDSQHEQVARKLRDELLGNKDLTCSVIEALTYLNIMPDLVAEIRTSVLDILKSFCIPDLPVVIKFLLESVTAQDAAEVVNEIRSSIDFTTSSKLSSEKLARIKTGVKLTIEALKDKIQFKRFITEAWIKVLDAAKDTKPLDLFILLILSWLKNNKDRKSVESLFRNRIRSGNITQVGLEKAFSNHTEVLREYFPSIMSLASVFQRSPEPSICFIGCCMYKLAFSFFDSYCKQEVVKNLISHIGSGFAGEIEASLDILAELIRDQLPEMARFATFLKRVLDYLDHNNLSVVQIKKLYLMLAKLAFTSSQDGSYLQDDLHIIICKQLTSINPKYKRMGVMGALSIVHALAVSAESSGGAMGDNEYSEVVQLLELVQNNSNKDPETRALFLDSLAAVMATEKVYNKVMLWVANNMTQVFEENYIADTEEDAELTSRTSVPVDVMYGLNNEAESTVVLNLVPLLEQQLEDERLKRNNSSKSLLCLSPLFHLVTVCELKTSDNNLDNIDALLGCPVLMVKPEVCEEVKTMSAKEKDIVCSAIFYCINWFREVINSFAPMSNPEMKAKVIMRLKHVTELVLQLETCLSHHNNFQPPLAIFDEVASPIVVPSTAAPSTSTADSKKKGKKNTKKGKKCPNEDVSNVNDTTFTDILDKSQDTTLLAKTKKSIDMSAYRPFFRELNFKVFAILQAGVITRAALDSEMNTKTTEELQIGLPELVFLLEDLSLKLNHSLIATATKRRSFLHKSSAKNVGFAMLDQHTPKEIAEEMANLLPCLCDHLEETYTFFKTQISNNDGLLDGPNSWSAKSVNMANCFHLLIQCIHCLFSWSGFQSESNKSLLEECLKVMVKRISSSQNKNSFVSLQDSFGIVFQYFGVMVEVCPGLETGATLIKLLMLLADKCQRDDVNDKLVSLAKMLLSRDWVGPDGQRLKGAKHNENLQVVIKCFIEYSDQSLEALEVLSVSGLAEMIRLEKDECLEEFGSLHRHSFPVYYKVILSELINIVKKIPAGRKTDSSTVQDDRLGSWSTAVKVLQVATSLTKVFSARSNLAAALKYGRQFLECFLRQSMPLLDIIFRRRHTDVEKLLRTLQQSTRMLQHLCGHSKNVKDMSLTNQVPTLKRALETLIFRVKAMLILNNCQDAFWVGNLKNRNLKGDEISTQESVKVKVAPSGDGDGNEEENDPNEAEEGDEDIGDVSDESEVEVSQEEEGDNQTINTTSAGGSYSEIF</sequence>
<dbReference type="Proteomes" id="UP001233172">
    <property type="component" value="Unassembled WGS sequence"/>
</dbReference>
<dbReference type="GO" id="GO:1990918">
    <property type="term" value="P:double-strand break repair involved in meiotic recombination"/>
    <property type="evidence" value="ECO:0007669"/>
    <property type="project" value="TreeGrafter"/>
</dbReference>
<evidence type="ECO:0000313" key="8">
    <source>
        <dbReference type="Proteomes" id="UP001233172"/>
    </source>
</evidence>
<feature type="region of interest" description="Disordered" evidence="6">
    <location>
        <begin position="1359"/>
        <end position="1426"/>
    </location>
</feature>
<dbReference type="SUPFAM" id="SSF48371">
    <property type="entry name" value="ARM repeat"/>
    <property type="match status" value="1"/>
</dbReference>
<feature type="compositionally biased region" description="Basic and acidic residues" evidence="6">
    <location>
        <begin position="11"/>
        <end position="22"/>
    </location>
</feature>
<dbReference type="InterPro" id="IPR029448">
    <property type="entry name" value="FANCD2"/>
</dbReference>
<comment type="subcellular location">
    <subcellularLocation>
        <location evidence="1">Nucleus</location>
    </subcellularLocation>
</comment>
<feature type="region of interest" description="Disordered" evidence="6">
    <location>
        <begin position="812"/>
        <end position="840"/>
    </location>
</feature>
<comment type="caution">
    <text evidence="7">The sequence shown here is derived from an EMBL/GenBank/DDBJ whole genome shotgun (WGS) entry which is preliminary data.</text>
</comment>
<feature type="compositionally biased region" description="Basic residues" evidence="6">
    <location>
        <begin position="824"/>
        <end position="835"/>
    </location>
</feature>
<keyword evidence="8" id="KW-1185">Reference proteome</keyword>
<protein>
    <submittedName>
        <fullName evidence="7">Fanconi anemia group D2 protein</fullName>
    </submittedName>
</protein>
<dbReference type="PANTHER" id="PTHR32086">
    <property type="entry name" value="FANCONI ANEMIA GROUP D2 PROTEIN"/>
    <property type="match status" value="1"/>
</dbReference>
<dbReference type="InterPro" id="IPR016024">
    <property type="entry name" value="ARM-type_fold"/>
</dbReference>
<reference evidence="7" key="2">
    <citation type="submission" date="2023-04" db="EMBL/GenBank/DDBJ databases">
        <authorList>
            <person name="Bu L."/>
            <person name="Lu L."/>
            <person name="Laidemitt M.R."/>
            <person name="Zhang S.M."/>
            <person name="Mutuku M."/>
            <person name="Mkoji G."/>
            <person name="Steinauer M."/>
            <person name="Loker E.S."/>
        </authorList>
    </citation>
    <scope>NUCLEOTIDE SEQUENCE</scope>
    <source>
        <strain evidence="7">KasaAsao</strain>
        <tissue evidence="7">Whole Snail</tissue>
    </source>
</reference>
<accession>A0AAD8BDJ9</accession>
<evidence type="ECO:0000256" key="6">
    <source>
        <dbReference type="SAM" id="MobiDB-lite"/>
    </source>
</evidence>
<evidence type="ECO:0000256" key="2">
    <source>
        <dbReference type="ARBA" id="ARBA00022499"/>
    </source>
</evidence>
<keyword evidence="2" id="KW-1017">Isopeptide bond</keyword>
<dbReference type="EMBL" id="JASAOG010000092">
    <property type="protein sequence ID" value="KAK0052692.1"/>
    <property type="molecule type" value="Genomic_DNA"/>
</dbReference>
<feature type="region of interest" description="Disordered" evidence="6">
    <location>
        <begin position="1"/>
        <end position="22"/>
    </location>
</feature>
<keyword evidence="4" id="KW-0539">Nucleus</keyword>
<dbReference type="GO" id="GO:0031573">
    <property type="term" value="P:mitotic intra-S DNA damage checkpoint signaling"/>
    <property type="evidence" value="ECO:0007669"/>
    <property type="project" value="TreeGrafter"/>
</dbReference>
<evidence type="ECO:0000256" key="4">
    <source>
        <dbReference type="ARBA" id="ARBA00023242"/>
    </source>
</evidence>
<feature type="compositionally biased region" description="Polar residues" evidence="6">
    <location>
        <begin position="1410"/>
        <end position="1420"/>
    </location>
</feature>
<evidence type="ECO:0000256" key="1">
    <source>
        <dbReference type="ARBA" id="ARBA00004123"/>
    </source>
</evidence>
<name>A0AAD8BDJ9_BIOPF</name>
<dbReference type="GO" id="GO:0036297">
    <property type="term" value="P:interstrand cross-link repair"/>
    <property type="evidence" value="ECO:0007669"/>
    <property type="project" value="TreeGrafter"/>
</dbReference>
<reference evidence="7" key="1">
    <citation type="journal article" date="2023" name="PLoS Negl. Trop. Dis.">
        <title>A genome sequence for Biomphalaria pfeifferi, the major vector snail for the human-infecting parasite Schistosoma mansoni.</title>
        <authorList>
            <person name="Bu L."/>
            <person name="Lu L."/>
            <person name="Laidemitt M.R."/>
            <person name="Zhang S.M."/>
            <person name="Mutuku M."/>
            <person name="Mkoji G."/>
            <person name="Steinauer M."/>
            <person name="Loker E.S."/>
        </authorList>
    </citation>
    <scope>NUCLEOTIDE SEQUENCE</scope>
    <source>
        <strain evidence="7">KasaAsao</strain>
    </source>
</reference>
<dbReference type="Pfam" id="PF14631">
    <property type="entry name" value="FancD2"/>
    <property type="match status" value="1"/>
</dbReference>
<dbReference type="GO" id="GO:0007129">
    <property type="term" value="P:homologous chromosome pairing at meiosis"/>
    <property type="evidence" value="ECO:0007669"/>
    <property type="project" value="TreeGrafter"/>
</dbReference>
<dbReference type="GO" id="GO:0005634">
    <property type="term" value="C:nucleus"/>
    <property type="evidence" value="ECO:0007669"/>
    <property type="project" value="UniProtKB-SubCell"/>
</dbReference>
<proteinExistence type="inferred from homology"/>
<dbReference type="PANTHER" id="PTHR32086:SF0">
    <property type="entry name" value="FANCONI ANEMIA GROUP D2 PROTEIN"/>
    <property type="match status" value="1"/>
</dbReference>
<evidence type="ECO:0000256" key="3">
    <source>
        <dbReference type="ARBA" id="ARBA00022843"/>
    </source>
</evidence>
<evidence type="ECO:0000313" key="7">
    <source>
        <dbReference type="EMBL" id="KAK0052692.1"/>
    </source>
</evidence>
<organism evidence="7 8">
    <name type="scientific">Biomphalaria pfeifferi</name>
    <name type="common">Bloodfluke planorb</name>
    <name type="synonym">Freshwater snail</name>
    <dbReference type="NCBI Taxonomy" id="112525"/>
    <lineage>
        <taxon>Eukaryota</taxon>
        <taxon>Metazoa</taxon>
        <taxon>Spiralia</taxon>
        <taxon>Lophotrochozoa</taxon>
        <taxon>Mollusca</taxon>
        <taxon>Gastropoda</taxon>
        <taxon>Heterobranchia</taxon>
        <taxon>Euthyneura</taxon>
        <taxon>Panpulmonata</taxon>
        <taxon>Hygrophila</taxon>
        <taxon>Lymnaeoidea</taxon>
        <taxon>Planorbidae</taxon>
        <taxon>Biomphalaria</taxon>
    </lineage>
</organism>
<keyword evidence="3" id="KW-0832">Ubl conjugation</keyword>
<feature type="compositionally biased region" description="Basic residues" evidence="6">
    <location>
        <begin position="1"/>
        <end position="10"/>
    </location>
</feature>
<gene>
    <name evidence="7" type="ORF">Bpfe_017808</name>
</gene>
<comment type="similarity">
    <text evidence="5">Belongs to the Fanconi anemia protein FANCD2 family.</text>
</comment>
<dbReference type="GO" id="GO:0070182">
    <property type="term" value="F:DNA polymerase binding"/>
    <property type="evidence" value="ECO:0007669"/>
    <property type="project" value="TreeGrafter"/>
</dbReference>
<dbReference type="GO" id="GO:0000793">
    <property type="term" value="C:condensed chromosome"/>
    <property type="evidence" value="ECO:0007669"/>
    <property type="project" value="TreeGrafter"/>
</dbReference>
<evidence type="ECO:0000256" key="5">
    <source>
        <dbReference type="ARBA" id="ARBA00093456"/>
    </source>
</evidence>
<feature type="compositionally biased region" description="Acidic residues" evidence="6">
    <location>
        <begin position="1373"/>
        <end position="1409"/>
    </location>
</feature>